<reference evidence="3 4" key="1">
    <citation type="submission" date="2017-10" db="EMBL/GenBank/DDBJ databases">
        <title>Sequencing the genomes of 1000 actinobacteria strains.</title>
        <authorList>
            <person name="Klenk H.-P."/>
        </authorList>
    </citation>
    <scope>NUCLEOTIDE SEQUENCE [LARGE SCALE GENOMIC DNA]</scope>
    <source>
        <strain evidence="3 4">DSM 18966</strain>
    </source>
</reference>
<dbReference type="NCBIfam" id="TIGR03083">
    <property type="entry name" value="maleylpyruvate isomerase family mycothiol-dependent enzyme"/>
    <property type="match status" value="1"/>
</dbReference>
<keyword evidence="4" id="KW-1185">Reference proteome</keyword>
<dbReference type="AlphaFoldDB" id="A0A2A9E9J0"/>
<name>A0A2A9E9J0_9MICO</name>
<dbReference type="InterPro" id="IPR034660">
    <property type="entry name" value="DinB/YfiT-like"/>
</dbReference>
<dbReference type="InterPro" id="IPR017517">
    <property type="entry name" value="Maleyloyr_isom"/>
</dbReference>
<feature type="domain" description="Mycothiol-dependent maleylpyruvate isomerase metal-binding" evidence="2">
    <location>
        <begin position="20"/>
        <end position="65"/>
    </location>
</feature>
<sequence>MSTGAPGTAGSQDASLWAHVRTERAALAEDLAGLAPEQWRRSTLCGEWDVEEVVAHLVAAASLGRWPWVRSIVGARFRPEVHNQRRMTDHRGTTSVETLERFRAIVGSTTAPSGHTSAYLGEVLVHAQDIRRPLGIRRSPSVEALTPVADFYAHTNFTVPSRTTAEGVQLRADDGPFATGTGPLVTGSTLALVMSMAGRAPYLDLAAACTQLVHLSVQVLIPGRHARISDRSHAGNVRRTYLTAHRSRTRATRHDALTRTSKSGTVSWTVVRRQWSWCHQRHDTERVVVRGSHGWGPLGVCPAHRGIEPRTPPRADARSGLPTTTRVRRLPKGRCRI</sequence>
<dbReference type="GO" id="GO:0046872">
    <property type="term" value="F:metal ion binding"/>
    <property type="evidence" value="ECO:0007669"/>
    <property type="project" value="InterPro"/>
</dbReference>
<feature type="region of interest" description="Disordered" evidence="1">
    <location>
        <begin position="304"/>
        <end position="337"/>
    </location>
</feature>
<evidence type="ECO:0000313" key="4">
    <source>
        <dbReference type="Proteomes" id="UP000225548"/>
    </source>
</evidence>
<dbReference type="SUPFAM" id="SSF109854">
    <property type="entry name" value="DinB/YfiT-like putative metalloenzymes"/>
    <property type="match status" value="1"/>
</dbReference>
<evidence type="ECO:0000313" key="3">
    <source>
        <dbReference type="EMBL" id="PFG34850.1"/>
    </source>
</evidence>
<gene>
    <name evidence="3" type="ORF">ATL42_2778</name>
</gene>
<dbReference type="Pfam" id="PF11716">
    <property type="entry name" value="MDMPI_N"/>
    <property type="match status" value="1"/>
</dbReference>
<feature type="compositionally biased region" description="Basic residues" evidence="1">
    <location>
        <begin position="326"/>
        <end position="337"/>
    </location>
</feature>
<comment type="caution">
    <text evidence="3">The sequence shown here is derived from an EMBL/GenBank/DDBJ whole genome shotgun (WGS) entry which is preliminary data.</text>
</comment>
<evidence type="ECO:0000259" key="2">
    <source>
        <dbReference type="Pfam" id="PF11716"/>
    </source>
</evidence>
<feature type="compositionally biased region" description="Basic and acidic residues" evidence="1">
    <location>
        <begin position="305"/>
        <end position="317"/>
    </location>
</feature>
<dbReference type="Proteomes" id="UP000225548">
    <property type="component" value="Unassembled WGS sequence"/>
</dbReference>
<accession>A0A2A9E9J0</accession>
<dbReference type="OrthoDB" id="5178565at2"/>
<dbReference type="EMBL" id="PDJG01000001">
    <property type="protein sequence ID" value="PFG34850.1"/>
    <property type="molecule type" value="Genomic_DNA"/>
</dbReference>
<evidence type="ECO:0000256" key="1">
    <source>
        <dbReference type="SAM" id="MobiDB-lite"/>
    </source>
</evidence>
<dbReference type="InterPro" id="IPR024344">
    <property type="entry name" value="MDMPI_metal-binding"/>
</dbReference>
<organism evidence="3 4">
    <name type="scientific">Sanguibacter antarcticus</name>
    <dbReference type="NCBI Taxonomy" id="372484"/>
    <lineage>
        <taxon>Bacteria</taxon>
        <taxon>Bacillati</taxon>
        <taxon>Actinomycetota</taxon>
        <taxon>Actinomycetes</taxon>
        <taxon>Micrococcales</taxon>
        <taxon>Sanguibacteraceae</taxon>
        <taxon>Sanguibacter</taxon>
    </lineage>
</organism>
<proteinExistence type="predicted"/>
<dbReference type="Gene3D" id="1.20.120.450">
    <property type="entry name" value="dinb family like domain"/>
    <property type="match status" value="1"/>
</dbReference>
<protein>
    <submittedName>
        <fullName evidence="3">Uncharacterized protein (TIGR03083 family)</fullName>
    </submittedName>
</protein>